<dbReference type="GO" id="GO:0005886">
    <property type="term" value="C:plasma membrane"/>
    <property type="evidence" value="ECO:0007669"/>
    <property type="project" value="UniProtKB-SubCell"/>
</dbReference>
<evidence type="ECO:0000256" key="5">
    <source>
        <dbReference type="ARBA" id="ARBA00022692"/>
    </source>
</evidence>
<dbReference type="InterPro" id="IPR046806">
    <property type="entry name" value="MrpA_C/MbhE"/>
</dbReference>
<keyword evidence="6 9" id="KW-1133">Transmembrane helix</keyword>
<feature type="domain" description="NADH:quinone oxidoreductase/Mrp antiporter transmembrane" evidence="10">
    <location>
        <begin position="130"/>
        <end position="414"/>
    </location>
</feature>
<accession>F7XLW0</accession>
<feature type="domain" description="MrpA C-terminal/MbhD" evidence="12">
    <location>
        <begin position="627"/>
        <end position="692"/>
    </location>
</feature>
<dbReference type="PANTHER" id="PTHR43373">
    <property type="entry name" value="NA(+)/H(+) ANTIPORTER SUBUNIT"/>
    <property type="match status" value="1"/>
</dbReference>
<dbReference type="GO" id="GO:0015297">
    <property type="term" value="F:antiporter activity"/>
    <property type="evidence" value="ECO:0007669"/>
    <property type="project" value="UniProtKB-KW"/>
</dbReference>
<gene>
    <name evidence="14" type="ordered locus">Mzhil_1031</name>
</gene>
<dbReference type="NCBIfam" id="NF009289">
    <property type="entry name" value="PRK12649.1"/>
    <property type="match status" value="1"/>
</dbReference>
<dbReference type="RefSeq" id="WP_013898326.1">
    <property type="nucleotide sequence ID" value="NC_015676.1"/>
</dbReference>
<feature type="transmembrane region" description="Helical" evidence="9">
    <location>
        <begin position="6"/>
        <end position="25"/>
    </location>
</feature>
<organism evidence="14 15">
    <name type="scientific">Methanosalsum zhilinae (strain DSM 4017 / NBRC 107636 / OCM 62 / WeN5)</name>
    <name type="common">Methanohalophilus zhilinae</name>
    <dbReference type="NCBI Taxonomy" id="679901"/>
    <lineage>
        <taxon>Archaea</taxon>
        <taxon>Methanobacteriati</taxon>
        <taxon>Methanobacteriota</taxon>
        <taxon>Stenosarchaea group</taxon>
        <taxon>Methanomicrobia</taxon>
        <taxon>Methanosarcinales</taxon>
        <taxon>Methanosarcinaceae</taxon>
        <taxon>Methanosalsum</taxon>
    </lineage>
</organism>
<feature type="transmembrane region" description="Helical" evidence="9">
    <location>
        <begin position="112"/>
        <end position="131"/>
    </location>
</feature>
<evidence type="ECO:0000313" key="15">
    <source>
        <dbReference type="Proteomes" id="UP000006622"/>
    </source>
</evidence>
<proteinExistence type="predicted"/>
<dbReference type="KEGG" id="mzh:Mzhil_1031"/>
<keyword evidence="14" id="KW-0830">Ubiquinone</keyword>
<feature type="transmembrane region" description="Helical" evidence="9">
    <location>
        <begin position="645"/>
        <end position="663"/>
    </location>
</feature>
<dbReference type="InterPro" id="IPR050616">
    <property type="entry name" value="CPA3_Na-H_Antiporter_A"/>
</dbReference>
<dbReference type="HOGENOM" id="CLU_007100_2_0_2"/>
<protein>
    <submittedName>
        <fullName evidence="14">NADH/Ubiquinone/plastoquinone (Complex I)</fullName>
    </submittedName>
</protein>
<dbReference type="PANTHER" id="PTHR43373:SF1">
    <property type="entry name" value="NA(+)_H(+) ANTIPORTER SUBUNIT A"/>
    <property type="match status" value="1"/>
</dbReference>
<evidence type="ECO:0000259" key="10">
    <source>
        <dbReference type="Pfam" id="PF00361"/>
    </source>
</evidence>
<feature type="transmembrane region" description="Helical" evidence="9">
    <location>
        <begin position="278"/>
        <end position="298"/>
    </location>
</feature>
<evidence type="ECO:0000256" key="9">
    <source>
        <dbReference type="SAM" id="Phobius"/>
    </source>
</evidence>
<comment type="subcellular location">
    <subcellularLocation>
        <location evidence="1">Cell membrane</location>
        <topology evidence="1">Multi-pass membrane protein</topology>
    </subcellularLocation>
</comment>
<evidence type="ECO:0000256" key="1">
    <source>
        <dbReference type="ARBA" id="ARBA00004651"/>
    </source>
</evidence>
<dbReference type="OrthoDB" id="371891at2157"/>
<keyword evidence="4" id="KW-1003">Cell membrane</keyword>
<dbReference type="InterPro" id="IPR025383">
    <property type="entry name" value="MrpA_C/MbhD"/>
</dbReference>
<dbReference type="EMBL" id="CP002101">
    <property type="protein sequence ID" value="AEH60888.1"/>
    <property type="molecule type" value="Genomic_DNA"/>
</dbReference>
<sequence length="790" mass="86734" precursor="true">MDQSVAIILAIFLPFIFAILVPYVEKIFKHRIGWYASFTALLTFILIATAAPTIIAGKTVQYSVKWLPSVGVDFGIYVDGLSLLIAFLASGIAIMIMAYSNEYMSHKEDLAAYYKYILLFMGSMIGMVFSANTIQLFIFWELTSITSFLLIGYWKHKPQSVYGAKKSLILSAGCGGLVMFVGFLLLRSITGTFDIPTIISDPSMISTIQGHELFVITLVFIFIGAAAKSAQGPFYIWLPNAMEAPTPVSAFLHSATMVKAGLYLVARVHPIFSGTEAWLILVAGTGMITMIGAGFLALRQTDIKGLLAYSTISQLAYIMTMYGYTTYQEPGIGVTAATFHLLNHATFKATLFLMVGIVAHEAATRDIRKLGGLRREMPFTFIIATIGALAMAGVPPLNGFLSKEMFYESSVVMGNTLGTPYTFIIPAVAVLGGVLTFAYSIKIIDGIFLGKRQDDHLPKKIHDPSAVMLVPTAALAFLVVLFGVFPSIPVNLIIEPAVAGILLETVSLNVKLWHGLTPELFMTVITFVLGILLYTKYDDIARWQDRFNVRHPRISINYYYDKIVGNATYNAGLFSSKFQIGPVKYYMIPILLLAILSILIPITLLSLEMLPVTLNFEIPPYELIVFLLIIITALLAAILPSYLPAVIAVSAMGFLVGIVFIFFLAPDLAITQILVETLTTIIFVLVIAKVPQTFKEHIPRGTLIRDILISVTVASTVFIIMLYAAQGIIPPFESVSHYFLEKSVLLTGGHNVVNVILVDFRSFDTLGEIAVIFLAALGVYNLIHSRGERK</sequence>
<dbReference type="Proteomes" id="UP000006622">
    <property type="component" value="Chromosome"/>
</dbReference>
<dbReference type="PRINTS" id="PR01434">
    <property type="entry name" value="NADHDHGNASE5"/>
</dbReference>
<dbReference type="Pfam" id="PF00361">
    <property type="entry name" value="Proton_antipo_M"/>
    <property type="match status" value="1"/>
</dbReference>
<dbReference type="AlphaFoldDB" id="F7XLW0"/>
<reference evidence="14" key="1">
    <citation type="submission" date="2010-07" db="EMBL/GenBank/DDBJ databases">
        <title>The complete genome of Methanosalsum zhilinae DSM 4017.</title>
        <authorList>
            <consortium name="US DOE Joint Genome Institute (JGI-PGF)"/>
            <person name="Lucas S."/>
            <person name="Copeland A."/>
            <person name="Lapidus A."/>
            <person name="Glavina del Rio T."/>
            <person name="Dalin E."/>
            <person name="Tice H."/>
            <person name="Bruce D."/>
            <person name="Goodwin L."/>
            <person name="Pitluck S."/>
            <person name="Kyrpides N."/>
            <person name="Mavromatis K."/>
            <person name="Ovchinnikova G."/>
            <person name="Daligault H."/>
            <person name="Detter J.C."/>
            <person name="Han C."/>
            <person name="Tapia R."/>
            <person name="Larimer F."/>
            <person name="Land M."/>
            <person name="Hauser L."/>
            <person name="Markowitz V."/>
            <person name="Cheng J.-F."/>
            <person name="Hugenholtz P."/>
            <person name="Woyke T."/>
            <person name="Wu D."/>
            <person name="Spring S."/>
            <person name="Schueler E."/>
            <person name="Brambilla E."/>
            <person name="Klenk H.-P."/>
            <person name="Eisen J.A."/>
        </authorList>
    </citation>
    <scope>NUCLEOTIDE SEQUENCE</scope>
    <source>
        <strain evidence="14">DSM 4017</strain>
    </source>
</reference>
<dbReference type="InterPro" id="IPR001750">
    <property type="entry name" value="ND/Mrp_TM"/>
</dbReference>
<dbReference type="GeneID" id="10822656"/>
<keyword evidence="3" id="KW-0050">Antiport</keyword>
<evidence type="ECO:0000259" key="11">
    <source>
        <dbReference type="Pfam" id="PF00662"/>
    </source>
</evidence>
<dbReference type="InterPro" id="IPR001516">
    <property type="entry name" value="Proton_antipo_N"/>
</dbReference>
<dbReference type="Pfam" id="PF13244">
    <property type="entry name" value="MbhD"/>
    <property type="match status" value="1"/>
</dbReference>
<keyword evidence="2" id="KW-0813">Transport</keyword>
<feature type="domain" description="MrpA C-terminal/MbhE" evidence="13">
    <location>
        <begin position="705"/>
        <end position="783"/>
    </location>
</feature>
<evidence type="ECO:0000256" key="3">
    <source>
        <dbReference type="ARBA" id="ARBA00022449"/>
    </source>
</evidence>
<feature type="transmembrane region" description="Helical" evidence="9">
    <location>
        <begin position="337"/>
        <end position="359"/>
    </location>
</feature>
<feature type="transmembrane region" description="Helical" evidence="9">
    <location>
        <begin position="707"/>
        <end position="729"/>
    </location>
</feature>
<feature type="transmembrane region" description="Helical" evidence="9">
    <location>
        <begin position="305"/>
        <end position="325"/>
    </location>
</feature>
<dbReference type="Pfam" id="PF20501">
    <property type="entry name" value="MbhE"/>
    <property type="match status" value="1"/>
</dbReference>
<feature type="transmembrane region" description="Helical" evidence="9">
    <location>
        <begin position="76"/>
        <end position="100"/>
    </location>
</feature>
<dbReference type="Pfam" id="PF00662">
    <property type="entry name" value="Proton_antipo_N"/>
    <property type="match status" value="1"/>
</dbReference>
<evidence type="ECO:0000259" key="12">
    <source>
        <dbReference type="Pfam" id="PF13244"/>
    </source>
</evidence>
<feature type="transmembrane region" description="Helical" evidence="9">
    <location>
        <begin position="32"/>
        <end position="56"/>
    </location>
</feature>
<dbReference type="STRING" id="679901.Mzhil_1031"/>
<feature type="domain" description="NADH-Ubiquinone oxidoreductase (complex I) chain 5 N-terminal" evidence="11">
    <location>
        <begin position="67"/>
        <end position="114"/>
    </location>
</feature>
<evidence type="ECO:0000256" key="7">
    <source>
        <dbReference type="ARBA" id="ARBA00023065"/>
    </source>
</evidence>
<keyword evidence="15" id="KW-1185">Reference proteome</keyword>
<feature type="transmembrane region" description="Helical" evidence="9">
    <location>
        <begin position="585"/>
        <end position="606"/>
    </location>
</feature>
<feature type="transmembrane region" description="Helical" evidence="9">
    <location>
        <begin position="379"/>
        <end position="401"/>
    </location>
</feature>
<evidence type="ECO:0000256" key="4">
    <source>
        <dbReference type="ARBA" id="ARBA00022475"/>
    </source>
</evidence>
<dbReference type="GO" id="GO:0006811">
    <property type="term" value="P:monoatomic ion transport"/>
    <property type="evidence" value="ECO:0007669"/>
    <property type="project" value="UniProtKB-KW"/>
</dbReference>
<keyword evidence="8 9" id="KW-0472">Membrane</keyword>
<feature type="transmembrane region" description="Helical" evidence="9">
    <location>
        <begin position="669"/>
        <end position="687"/>
    </location>
</feature>
<feature type="transmembrane region" description="Helical" evidence="9">
    <location>
        <begin position="421"/>
        <end position="444"/>
    </location>
</feature>
<name>F7XLW0_METZD</name>
<keyword evidence="5 9" id="KW-0812">Transmembrane</keyword>
<evidence type="ECO:0000256" key="2">
    <source>
        <dbReference type="ARBA" id="ARBA00022448"/>
    </source>
</evidence>
<feature type="transmembrane region" description="Helical" evidence="9">
    <location>
        <begin position="137"/>
        <end position="156"/>
    </location>
</feature>
<feature type="transmembrane region" description="Helical" evidence="9">
    <location>
        <begin position="618"/>
        <end position="638"/>
    </location>
</feature>
<evidence type="ECO:0000256" key="8">
    <source>
        <dbReference type="ARBA" id="ARBA00023136"/>
    </source>
</evidence>
<evidence type="ECO:0000259" key="13">
    <source>
        <dbReference type="Pfam" id="PF20501"/>
    </source>
</evidence>
<feature type="transmembrane region" description="Helical" evidence="9">
    <location>
        <begin position="168"/>
        <end position="188"/>
    </location>
</feature>
<feature type="transmembrane region" description="Helical" evidence="9">
    <location>
        <begin position="512"/>
        <end position="534"/>
    </location>
</feature>
<evidence type="ECO:0000313" key="14">
    <source>
        <dbReference type="EMBL" id="AEH60888.1"/>
    </source>
</evidence>
<evidence type="ECO:0000256" key="6">
    <source>
        <dbReference type="ARBA" id="ARBA00022989"/>
    </source>
</evidence>
<feature type="transmembrane region" description="Helical" evidence="9">
    <location>
        <begin position="765"/>
        <end position="783"/>
    </location>
</feature>
<feature type="transmembrane region" description="Helical" evidence="9">
    <location>
        <begin position="465"/>
        <end position="485"/>
    </location>
</feature>
<feature type="transmembrane region" description="Helical" evidence="9">
    <location>
        <begin position="208"/>
        <end position="227"/>
    </location>
</feature>
<keyword evidence="7" id="KW-0406">Ion transport</keyword>